<dbReference type="EMBL" id="MUKB01000120">
    <property type="protein sequence ID" value="OPX17469.1"/>
    <property type="molecule type" value="Genomic_DNA"/>
</dbReference>
<dbReference type="Gene3D" id="2.40.160.60">
    <property type="entry name" value="Outer membrane protein transport protein (OMPP1/FadL/TodX)"/>
    <property type="match status" value="1"/>
</dbReference>
<comment type="caution">
    <text evidence="2">The sequence shown here is derived from an EMBL/GenBank/DDBJ whole genome shotgun (WGS) entry which is preliminary data.</text>
</comment>
<accession>A0A1V4QDL8</accession>
<gene>
    <name evidence="2" type="ORF">BXT86_06330</name>
</gene>
<reference evidence="3" key="1">
    <citation type="submission" date="2017-01" db="EMBL/GenBank/DDBJ databases">
        <title>Novel pathways for hydrocarbon cycling and metabolic interdependencies in hydrothermal sediment communities.</title>
        <authorList>
            <person name="Dombrowski N."/>
            <person name="Seitz K."/>
            <person name="Teske A."/>
            <person name="Baker B."/>
        </authorList>
    </citation>
    <scope>NUCLEOTIDE SEQUENCE [LARGE SCALE GENOMIC DNA]</scope>
</reference>
<proteinExistence type="predicted"/>
<dbReference type="InterPro" id="IPR045741">
    <property type="entry name" value="PorV"/>
</dbReference>
<protein>
    <recommendedName>
        <fullName evidence="1">Type IX secretion system protein PorV domain-containing protein</fullName>
    </recommendedName>
</protein>
<feature type="domain" description="Type IX secretion system protein PorV" evidence="1">
    <location>
        <begin position="24"/>
        <end position="248"/>
    </location>
</feature>
<dbReference type="AlphaFoldDB" id="A0A1V4QDL8"/>
<organism evidence="2 3">
    <name type="scientific">candidate division WOR-3 bacterium 4484_100</name>
    <dbReference type="NCBI Taxonomy" id="1936077"/>
    <lineage>
        <taxon>Bacteria</taxon>
        <taxon>Bacteria division WOR-3</taxon>
    </lineage>
</organism>
<dbReference type="NCBIfam" id="NF033709">
    <property type="entry name" value="PorV_fam"/>
    <property type="match status" value="1"/>
</dbReference>
<dbReference type="Pfam" id="PF19572">
    <property type="entry name" value="PorV"/>
    <property type="match status" value="1"/>
</dbReference>
<sequence length="336" mass="37201">MRKVFLILSLFCGLLGGAGRRPGAVFLLIWPGARATALSGAFSSIADDATACYYNQAGLAFLDQTIVTLQHANWLPALHSGMYYEYAGVVKPMKMGALGLDIIYLTTGTTEVIDETGQYIGEYITFDIATGLNYGFKLTNQLGMGIGWKFIYSFLVPDWVFKRMPGLGIEKGGTGITWAFDGGLLYKPYSFISLALALQNFGPNISYTESGSSDPLPYTLRLGMKLEPINSRILRVCMTTDVTKILVGMFASEDNTFFENLRYEFQTAWKAVGLEVEYYNFICLRGGYFRDTEGARIGFTFGGGIKAGGFSIDVGIDQAIYEFETTNRKFSFSYRF</sequence>
<dbReference type="Proteomes" id="UP000191663">
    <property type="component" value="Unassembled WGS sequence"/>
</dbReference>
<evidence type="ECO:0000313" key="2">
    <source>
        <dbReference type="EMBL" id="OPX17469.1"/>
    </source>
</evidence>
<evidence type="ECO:0000313" key="3">
    <source>
        <dbReference type="Proteomes" id="UP000191663"/>
    </source>
</evidence>
<name>A0A1V4QDL8_UNCW3</name>
<evidence type="ECO:0000259" key="1">
    <source>
        <dbReference type="Pfam" id="PF19572"/>
    </source>
</evidence>